<reference evidence="5" key="1">
    <citation type="journal article" date="2021" name="IMA Fungus">
        <title>Genomic characterization of three marine fungi, including Emericellopsis atlantica sp. nov. with signatures of a generalist lifestyle and marine biomass degradation.</title>
        <authorList>
            <person name="Hagestad O.C."/>
            <person name="Hou L."/>
            <person name="Andersen J.H."/>
            <person name="Hansen E.H."/>
            <person name="Altermark B."/>
            <person name="Li C."/>
            <person name="Kuhnert E."/>
            <person name="Cox R.J."/>
            <person name="Crous P.W."/>
            <person name="Spatafora J.W."/>
            <person name="Lail K."/>
            <person name="Amirebrahimi M."/>
            <person name="Lipzen A."/>
            <person name="Pangilinan J."/>
            <person name="Andreopoulos W."/>
            <person name="Hayes R.D."/>
            <person name="Ng V."/>
            <person name="Grigoriev I.V."/>
            <person name="Jackson S.A."/>
            <person name="Sutton T.D.S."/>
            <person name="Dobson A.D.W."/>
            <person name="Rama T."/>
        </authorList>
    </citation>
    <scope>NUCLEOTIDE SEQUENCE</scope>
    <source>
        <strain evidence="5">TRa3180A</strain>
    </source>
</reference>
<dbReference type="EMBL" id="MU253964">
    <property type="protein sequence ID" value="KAG9243618.1"/>
    <property type="molecule type" value="Genomic_DNA"/>
</dbReference>
<feature type="compositionally biased region" description="Low complexity" evidence="3">
    <location>
        <begin position="328"/>
        <end position="337"/>
    </location>
</feature>
<evidence type="ECO:0000256" key="3">
    <source>
        <dbReference type="SAM" id="MobiDB-lite"/>
    </source>
</evidence>
<evidence type="ECO:0000313" key="5">
    <source>
        <dbReference type="EMBL" id="KAG9243618.1"/>
    </source>
</evidence>
<feature type="compositionally biased region" description="Basic and acidic residues" evidence="3">
    <location>
        <begin position="428"/>
        <end position="441"/>
    </location>
</feature>
<feature type="compositionally biased region" description="Basic and acidic residues" evidence="3">
    <location>
        <begin position="51"/>
        <end position="61"/>
    </location>
</feature>
<comment type="similarity">
    <text evidence="1">Belongs to the SMAP family.</text>
</comment>
<dbReference type="Pfam" id="PF15477">
    <property type="entry name" value="SMAP"/>
    <property type="match status" value="1"/>
</dbReference>
<feature type="region of interest" description="Disordered" evidence="3">
    <location>
        <begin position="1"/>
        <end position="72"/>
    </location>
</feature>
<evidence type="ECO:0000259" key="4">
    <source>
        <dbReference type="Pfam" id="PF15477"/>
    </source>
</evidence>
<evidence type="ECO:0000313" key="6">
    <source>
        <dbReference type="Proteomes" id="UP000887226"/>
    </source>
</evidence>
<feature type="domain" description="Small acidic protein-like" evidence="4">
    <location>
        <begin position="553"/>
        <end position="623"/>
    </location>
</feature>
<dbReference type="InterPro" id="IPR028124">
    <property type="entry name" value="SMAP_dom"/>
</dbReference>
<dbReference type="AlphaFoldDB" id="A0A9P7Z2B3"/>
<protein>
    <recommendedName>
        <fullName evidence="2">Small acidic protein</fullName>
    </recommendedName>
</protein>
<dbReference type="InterPro" id="IPR026714">
    <property type="entry name" value="SMAP"/>
</dbReference>
<feature type="compositionally biased region" description="Basic and acidic residues" evidence="3">
    <location>
        <begin position="338"/>
        <end position="359"/>
    </location>
</feature>
<dbReference type="OrthoDB" id="10066125at2759"/>
<keyword evidence="6" id="KW-1185">Reference proteome</keyword>
<gene>
    <name evidence="5" type="ORF">BJ878DRAFT_543097</name>
</gene>
<dbReference type="Proteomes" id="UP000887226">
    <property type="component" value="Unassembled WGS sequence"/>
</dbReference>
<proteinExistence type="inferred from homology"/>
<name>A0A9P7Z2B3_9HELO</name>
<dbReference type="PANTHER" id="PTHR22175:SF0">
    <property type="entry name" value="SMALL ACIDIC PROTEIN"/>
    <property type="match status" value="1"/>
</dbReference>
<accession>A0A9P7Z2B3</accession>
<feature type="region of interest" description="Disordered" evidence="3">
    <location>
        <begin position="403"/>
        <end position="547"/>
    </location>
</feature>
<evidence type="ECO:0000256" key="1">
    <source>
        <dbReference type="ARBA" id="ARBA00006502"/>
    </source>
</evidence>
<feature type="compositionally biased region" description="Basic and acidic residues" evidence="3">
    <location>
        <begin position="12"/>
        <end position="41"/>
    </location>
</feature>
<feature type="compositionally biased region" description="Basic and acidic residues" evidence="3">
    <location>
        <begin position="403"/>
        <end position="415"/>
    </location>
</feature>
<feature type="compositionally biased region" description="Basic and acidic residues" evidence="3">
    <location>
        <begin position="466"/>
        <end position="506"/>
    </location>
</feature>
<organism evidence="5 6">
    <name type="scientific">Calycina marina</name>
    <dbReference type="NCBI Taxonomy" id="1763456"/>
    <lineage>
        <taxon>Eukaryota</taxon>
        <taxon>Fungi</taxon>
        <taxon>Dikarya</taxon>
        <taxon>Ascomycota</taxon>
        <taxon>Pezizomycotina</taxon>
        <taxon>Leotiomycetes</taxon>
        <taxon>Helotiales</taxon>
        <taxon>Pezizellaceae</taxon>
        <taxon>Calycina</taxon>
    </lineage>
</organism>
<sequence length="624" mass="69911">MESANFIPLGTRGDENRSQRTERDLAKPKVDRKAIAREVRLKYKKEKKKIKSDAKKQRKENAVLQRRMTRNNEKYVKNKDRNTQRAIDMERNKIHHAAVRQAEQLAGKHDMTGRLFNVGEIVIMPDGNFKSVETLRRTAALKIQNEAEKKEKEDRKLAIEAAKKAKKAGEPIPGGIVPISEEVNEQRAGMIQVEALTAPHISNNHRKKQEMLKPKVLPPRPVLPEGYSVPEYEENFIAIWDITDEEIIKRLASAKQRAHKSRKQLRERQKTEKVFNKALKALRKEAGYKGVIFDPDAAKRKILGELEEDEKNGVKSSASDSDADSSDSDSGSTSGSKSDSDSEAEVKEPNKSNGEVEKSSKRKRSSDDGDIQAVGPLSKKSKTKADKLREALDETFIEKMVKREKQRIIRNELRQGKIAAKKAPNAKKPKDSPKKPEKEITTADEEALGVGEASELHQKQQKKDKKPKELPASDVVEVVKSEEKDKGPEDKPSADALEDKKPEKTTKKSKNVETLPSGIPEDVKPENKKKGKKKSAEVEAPTTIDPVAVGEKWNTEALTGDQARKQKFLRLLGAGKFNSDASKHSTSSKKFTDISKVQIDLEKQYEAGMMLKHNSGSKRRGLGA</sequence>
<evidence type="ECO:0000256" key="2">
    <source>
        <dbReference type="ARBA" id="ARBA00016161"/>
    </source>
</evidence>
<dbReference type="PANTHER" id="PTHR22175">
    <property type="entry name" value="SMALL ACIDIC PROTEIN-RELATED"/>
    <property type="match status" value="1"/>
</dbReference>
<comment type="caution">
    <text evidence="5">The sequence shown here is derived from an EMBL/GenBank/DDBJ whole genome shotgun (WGS) entry which is preliminary data.</text>
</comment>
<feature type="region of interest" description="Disordered" evidence="3">
    <location>
        <begin position="305"/>
        <end position="387"/>
    </location>
</feature>